<organism evidence="5 6">
    <name type="scientific">Maribacter flavus</name>
    <dbReference type="NCBI Taxonomy" id="1658664"/>
    <lineage>
        <taxon>Bacteria</taxon>
        <taxon>Pseudomonadati</taxon>
        <taxon>Bacteroidota</taxon>
        <taxon>Flavobacteriia</taxon>
        <taxon>Flavobacteriales</taxon>
        <taxon>Flavobacteriaceae</taxon>
        <taxon>Maribacter</taxon>
    </lineage>
</organism>
<proteinExistence type="predicted"/>
<dbReference type="PANTHER" id="PTHR12106">
    <property type="entry name" value="SORTILIN RELATED"/>
    <property type="match status" value="1"/>
</dbReference>
<evidence type="ECO:0000256" key="1">
    <source>
        <dbReference type="ARBA" id="ARBA00022737"/>
    </source>
</evidence>
<feature type="domain" description="Sortilin N-terminal" evidence="4">
    <location>
        <begin position="132"/>
        <end position="257"/>
    </location>
</feature>
<dbReference type="Proteomes" id="UP000323188">
    <property type="component" value="Unassembled WGS sequence"/>
</dbReference>
<feature type="coiled-coil region" evidence="2">
    <location>
        <begin position="1012"/>
        <end position="1043"/>
    </location>
</feature>
<evidence type="ECO:0000313" key="6">
    <source>
        <dbReference type="Proteomes" id="UP000323188"/>
    </source>
</evidence>
<dbReference type="SUPFAM" id="SSF110296">
    <property type="entry name" value="Oligoxyloglucan reducing end-specific cellobiohydrolase"/>
    <property type="match status" value="1"/>
</dbReference>
<keyword evidence="5" id="KW-0378">Hydrolase</keyword>
<evidence type="ECO:0000256" key="3">
    <source>
        <dbReference type="SAM" id="SignalP"/>
    </source>
</evidence>
<keyword evidence="2" id="KW-0175">Coiled coil</keyword>
<protein>
    <submittedName>
        <fullName evidence="5">Glycosyl hydrolase</fullName>
    </submittedName>
</protein>
<reference evidence="5 6" key="1">
    <citation type="submission" date="2019-09" db="EMBL/GenBank/DDBJ databases">
        <authorList>
            <person name="Khan S.A."/>
            <person name="Jeon C.O."/>
            <person name="Chun B.H."/>
            <person name="Jeong S.E."/>
        </authorList>
    </citation>
    <scope>NUCLEOTIDE SEQUENCE [LARGE SCALE GENOMIC DNA]</scope>
    <source>
        <strain evidence="5 6">KCTC 42508</strain>
    </source>
</reference>
<gene>
    <name evidence="5" type="ORF">F0361_09150</name>
</gene>
<dbReference type="GO" id="GO:0016787">
    <property type="term" value="F:hydrolase activity"/>
    <property type="evidence" value="ECO:0007669"/>
    <property type="project" value="UniProtKB-KW"/>
</dbReference>
<dbReference type="Gene3D" id="2.130.10.10">
    <property type="entry name" value="YVTN repeat-like/Quinoprotein amine dehydrogenase"/>
    <property type="match status" value="4"/>
</dbReference>
<comment type="caution">
    <text evidence="5">The sequence shown here is derived from an EMBL/GenBank/DDBJ whole genome shotgun (WGS) entry which is preliminary data.</text>
</comment>
<dbReference type="InterPro" id="IPR050310">
    <property type="entry name" value="VPS10-sortilin"/>
</dbReference>
<dbReference type="RefSeq" id="WP_154918140.1">
    <property type="nucleotide sequence ID" value="NZ_VUOE01000001.1"/>
</dbReference>
<evidence type="ECO:0000256" key="2">
    <source>
        <dbReference type="SAM" id="Coils"/>
    </source>
</evidence>
<accession>A0A5B2TZN8</accession>
<dbReference type="InterPro" id="IPR015943">
    <property type="entry name" value="WD40/YVTN_repeat-like_dom_sf"/>
</dbReference>
<evidence type="ECO:0000313" key="5">
    <source>
        <dbReference type="EMBL" id="KAA2219737.1"/>
    </source>
</evidence>
<dbReference type="EMBL" id="VUOE01000001">
    <property type="protein sequence ID" value="KAA2219737.1"/>
    <property type="molecule type" value="Genomic_DNA"/>
</dbReference>
<sequence>MKKNYFLVVLCLLFYLPAKEAFAQRKNNKVKGVQFDQSLYQGMEWRLVGPFRGGRAGTVTGVINDPNLYYMGTAGGGVWKTTDAGNSWECISDGFFGGSIGTVAVSESDPNIIYVGEGEQTLRGNVSSGHGMWKSLDAGETWKFIGLEGSEHIARIRIHPTNSDIVYVAALGNLWKPNETRGVYRTLDGGANWEKILYISDKAGAGDFIMDPNNPRILYATTWEMKRNGYRMDSGGPDSKMYKSIDGGDTWTDISTNSGLPGFPWGIVGITVSPVDSKRVWALIEAKEGGLFRSDDGGKTWDKINENRALRQRAWYYTRIYADTQNVDKLYVMNVSYGVSTDGGKTFTLKNAPHGDHHDLWIDPNNNLRMAIADDGGAQISNDGGNNWTTYHNQPTAQFYRIATDSVFPYRIYGAQQDNTAIRIAHRTAGSAITERDWEPTAGGESAHLAPDPMNNDIVYGGTYKGYMNRLDHSTGQERSTNVWPDNPAGSGAEVMKYRFNWNYPVTFSMHDSNKLYAGSNYLHMTTDGGQSWETISPDLTRGLPETIQSSGGPITQDNTGAEFYSNIFVISESALEEGVLWTGSDDGLIHVTRDNGENWENVTPPLDMSPKLNMINCIDASPFKKGAAYVAASSYKFGDYTPYLYKTEDYGKTWELITNGIPGEYYTRAIRSDKVKEGLLYAGTEWGMYISFDDGKSWSPFQLNLPITSIRDLHVRDNDLIAATHGRSFWMIDDLTPLHQLSQEVANSDFYMYKPDSSYRMYQSGDGDDRNVKLEGENHPDGTIINYYLKDLKETDSVQIDILETNGDIIQSFSNKAIADNLNPSATKTLKVKSGGNRLVWNMRYPGFDAFKGMIFYSSPNIGPKAVPGNYKVRLTYNGQVQERDFTILKDPRLEITQEELQDQFDFLIRVRNQVSRANNAIISIRKVKSDLDYLKEKTKEDTAMQELIKEFESKLTVIENNIHMTKNQSRQDPLNYGIRINNRLAFLLADSQRGDQPPTKQAKEFFEVVTKELNVEIENLNKLMQEYVENLNNKVQESKIKMISLE</sequence>
<feature type="signal peptide" evidence="3">
    <location>
        <begin position="1"/>
        <end position="23"/>
    </location>
</feature>
<dbReference type="InterPro" id="IPR036278">
    <property type="entry name" value="Sialidase_sf"/>
</dbReference>
<keyword evidence="3" id="KW-0732">Signal</keyword>
<dbReference type="CDD" id="cd15482">
    <property type="entry name" value="Sialidase_non-viral"/>
    <property type="match status" value="2"/>
</dbReference>
<feature type="chain" id="PRO_5023004925" evidence="3">
    <location>
        <begin position="24"/>
        <end position="1048"/>
    </location>
</feature>
<dbReference type="SUPFAM" id="SSF50939">
    <property type="entry name" value="Sialidases"/>
    <property type="match status" value="1"/>
</dbReference>
<dbReference type="AlphaFoldDB" id="A0A5B2TZN8"/>
<dbReference type="InterPro" id="IPR031778">
    <property type="entry name" value="Sortilin_N"/>
</dbReference>
<keyword evidence="1" id="KW-0677">Repeat</keyword>
<dbReference type="Pfam" id="PF15902">
    <property type="entry name" value="Sortilin-Vps10"/>
    <property type="match status" value="1"/>
</dbReference>
<dbReference type="PANTHER" id="PTHR12106:SF27">
    <property type="entry name" value="SORTILIN-RELATED RECEPTOR"/>
    <property type="match status" value="1"/>
</dbReference>
<name>A0A5B2TZN8_9FLAO</name>
<evidence type="ECO:0000259" key="4">
    <source>
        <dbReference type="Pfam" id="PF15902"/>
    </source>
</evidence>